<dbReference type="Proteomes" id="UP000295662">
    <property type="component" value="Unassembled WGS sequence"/>
</dbReference>
<evidence type="ECO:0000313" key="1">
    <source>
        <dbReference type="EMBL" id="TDU71174.1"/>
    </source>
</evidence>
<gene>
    <name evidence="1" type="ORF">EI77_02296</name>
</gene>
<name>A0A4R7RYZ8_9BACT</name>
<sequence length="135" mass="16466">MKMVANLSQQLRRLDEKKTLEKLPARLQEFIKREMSAQYFVNYLHPYPNFLWQRQYQRCHSLQAVIQLRVFVGRNRDLMELQDEWPSTRPEMGEGDTRRRWHHSDTKDVAFRYNHRLFEDWIAQGQLKGDTNENN</sequence>
<proteinExistence type="predicted"/>
<dbReference type="AlphaFoldDB" id="A0A4R7RYZ8"/>
<comment type="caution">
    <text evidence="1">The sequence shown here is derived from an EMBL/GenBank/DDBJ whole genome shotgun (WGS) entry which is preliminary data.</text>
</comment>
<reference evidence="1 2" key="1">
    <citation type="submission" date="2019-03" db="EMBL/GenBank/DDBJ databases">
        <title>Genomic Encyclopedia of Archaeal and Bacterial Type Strains, Phase II (KMG-II): from individual species to whole genera.</title>
        <authorList>
            <person name="Goeker M."/>
        </authorList>
    </citation>
    <scope>NUCLEOTIDE SEQUENCE [LARGE SCALE GENOMIC DNA]</scope>
    <source>
        <strain evidence="1 2">ATCC 25309</strain>
    </source>
</reference>
<dbReference type="EMBL" id="SOCA01000003">
    <property type="protein sequence ID" value="TDU71174.1"/>
    <property type="molecule type" value="Genomic_DNA"/>
</dbReference>
<evidence type="ECO:0000313" key="2">
    <source>
        <dbReference type="Proteomes" id="UP000295662"/>
    </source>
</evidence>
<keyword evidence="2" id="KW-1185">Reference proteome</keyword>
<organism evidence="1 2">
    <name type="scientific">Prosthecobacter fusiformis</name>
    <dbReference type="NCBI Taxonomy" id="48464"/>
    <lineage>
        <taxon>Bacteria</taxon>
        <taxon>Pseudomonadati</taxon>
        <taxon>Verrucomicrobiota</taxon>
        <taxon>Verrucomicrobiia</taxon>
        <taxon>Verrucomicrobiales</taxon>
        <taxon>Verrucomicrobiaceae</taxon>
        <taxon>Prosthecobacter</taxon>
    </lineage>
</organism>
<protein>
    <submittedName>
        <fullName evidence="1">Uncharacterized protein</fullName>
    </submittedName>
</protein>
<accession>A0A4R7RYZ8</accession>